<dbReference type="SUPFAM" id="SSF69360">
    <property type="entry name" value="Cell wall binding repeat"/>
    <property type="match status" value="4"/>
</dbReference>
<dbReference type="Proteomes" id="UP000004315">
    <property type="component" value="Unassembled WGS sequence"/>
</dbReference>
<keyword evidence="6" id="KW-1185">Reference proteome</keyword>
<accession>B7C7F7</accession>
<dbReference type="InterPro" id="IPR018337">
    <property type="entry name" value="Cell_wall/Cho-bd_repeat"/>
</dbReference>
<feature type="repeat" description="Cell wall-binding" evidence="2">
    <location>
        <begin position="606"/>
        <end position="625"/>
    </location>
</feature>
<evidence type="ECO:0000313" key="5">
    <source>
        <dbReference type="EMBL" id="EEC91265.1"/>
    </source>
</evidence>
<proteinExistence type="predicted"/>
<feature type="signal peptide" evidence="3">
    <location>
        <begin position="1"/>
        <end position="33"/>
    </location>
</feature>
<dbReference type="Pfam" id="PF19085">
    <property type="entry name" value="Choline_bind_2"/>
    <property type="match status" value="3"/>
</dbReference>
<evidence type="ECO:0000256" key="1">
    <source>
        <dbReference type="ARBA" id="ARBA00022737"/>
    </source>
</evidence>
<gene>
    <name evidence="5" type="ORF">EUBIFOR_00104</name>
</gene>
<feature type="repeat" description="Cell wall-binding" evidence="2">
    <location>
        <begin position="353"/>
        <end position="372"/>
    </location>
</feature>
<dbReference type="Pfam" id="PF13529">
    <property type="entry name" value="Peptidase_C39_2"/>
    <property type="match status" value="1"/>
</dbReference>
<dbReference type="EMBL" id="ABYT01000011">
    <property type="protein sequence ID" value="EEC91265.1"/>
    <property type="molecule type" value="Genomic_DNA"/>
</dbReference>
<feature type="repeat" description="Cell wall-binding" evidence="2">
    <location>
        <begin position="142"/>
        <end position="161"/>
    </location>
</feature>
<dbReference type="eggNOG" id="COG4990">
    <property type="taxonomic scope" value="Bacteria"/>
</dbReference>
<dbReference type="STRING" id="518637.EUBIFOR_00104"/>
<evidence type="ECO:0000259" key="4">
    <source>
        <dbReference type="Pfam" id="PF13529"/>
    </source>
</evidence>
<dbReference type="Pfam" id="PF19127">
    <property type="entry name" value="Choline_bind_3"/>
    <property type="match status" value="2"/>
</dbReference>
<dbReference type="eggNOG" id="COG5263">
    <property type="taxonomic scope" value="Bacteria"/>
</dbReference>
<dbReference type="Gene3D" id="2.10.270.10">
    <property type="entry name" value="Cholin Binding"/>
    <property type="match status" value="9"/>
</dbReference>
<dbReference type="InterPro" id="IPR039564">
    <property type="entry name" value="Peptidase_C39-like"/>
</dbReference>
<keyword evidence="3" id="KW-0732">Signal</keyword>
<dbReference type="PROSITE" id="PS51170">
    <property type="entry name" value="CW"/>
    <property type="match status" value="6"/>
</dbReference>
<feature type="domain" description="Peptidase C39-like" evidence="4">
    <location>
        <begin position="724"/>
        <end position="859"/>
    </location>
</feature>
<dbReference type="Gene3D" id="3.90.70.10">
    <property type="entry name" value="Cysteine proteinases"/>
    <property type="match status" value="1"/>
</dbReference>
<protein>
    <submittedName>
        <fullName evidence="5">Cell wall-binding repeat protein</fullName>
    </submittedName>
</protein>
<comment type="caution">
    <text evidence="5">The sequence shown here is derived from an EMBL/GenBank/DDBJ whole genome shotgun (WGS) entry which is preliminary data.</text>
</comment>
<organism evidence="5 6">
    <name type="scientific">Holdemanella biformis DSM 3989</name>
    <dbReference type="NCBI Taxonomy" id="518637"/>
    <lineage>
        <taxon>Bacteria</taxon>
        <taxon>Bacillati</taxon>
        <taxon>Bacillota</taxon>
        <taxon>Erysipelotrichia</taxon>
        <taxon>Erysipelotrichales</taxon>
        <taxon>Erysipelotrichaceae</taxon>
        <taxon>Holdemanella</taxon>
    </lineage>
</organism>
<feature type="chain" id="PRO_5002854480" evidence="3">
    <location>
        <begin position="34"/>
        <end position="893"/>
    </location>
</feature>
<dbReference type="Pfam" id="PF01473">
    <property type="entry name" value="Choline_bind_1"/>
    <property type="match status" value="9"/>
</dbReference>
<feature type="repeat" description="Cell wall-binding" evidence="2">
    <location>
        <begin position="465"/>
        <end position="484"/>
    </location>
</feature>
<reference evidence="5 6" key="1">
    <citation type="submission" date="2008-11" db="EMBL/GenBank/DDBJ databases">
        <title>Draft genome sequence of Eubacterium biforme (DSM 3989).</title>
        <authorList>
            <person name="Sudarsanam P."/>
            <person name="Ley R."/>
            <person name="Guruge J."/>
            <person name="Turnbaugh P.J."/>
            <person name="Mahowald M."/>
            <person name="Liep D."/>
            <person name="Gordon J."/>
        </authorList>
    </citation>
    <scope>NUCLEOTIDE SEQUENCE [LARGE SCALE GENOMIC DNA]</scope>
    <source>
        <strain evidence="5 6">DSM 3989</strain>
    </source>
</reference>
<dbReference type="AlphaFoldDB" id="B7C7F7"/>
<name>B7C7F7_9FIRM</name>
<evidence type="ECO:0000256" key="2">
    <source>
        <dbReference type="PROSITE-ProRule" id="PRU00591"/>
    </source>
</evidence>
<evidence type="ECO:0000256" key="3">
    <source>
        <dbReference type="SAM" id="SignalP"/>
    </source>
</evidence>
<feature type="repeat" description="Cell wall-binding" evidence="2">
    <location>
        <begin position="162"/>
        <end position="181"/>
    </location>
</feature>
<feature type="repeat" description="Cell wall-binding" evidence="2">
    <location>
        <begin position="257"/>
        <end position="276"/>
    </location>
</feature>
<dbReference type="OrthoDB" id="1653207at2"/>
<sequence length="893" mass="102753">MSLINKGKLKMSFKKLVLIPMFMILSAGMPILAEETEVQEPVVEQTETILGWNETHDMYTKEDGTFALGWQEIDQEMYYFNESGILQCDQWIDNHYVGLDGRMAKNQWINDRYVDSNGLWQQNCWVNNGKWLYRYGDGTYAQNKFEVINGSTYYFDADGYMVTGWRVINQNWYYFNVSGCMATNTWVGNYYLGVDGVMARNTWIDNVYVDASGLRQQNGWIYNGRWWYRYGDGSYPCSKFDVINGSTYYFDDSGYMVTGWKSIESNWYYFNASGCMVTNAWVGNYYLGSDGVMATKTWIGSYYVDENGLWSPSKWVLQNNKWHYRYGDGTYATNKFEKISGSTYYFDVDGNMVIGWQEIDSNWYCFNASGCMLTNAWVGNYYLGSDGIMATNTWVGNYYVKENGYIATNEWIENDYVDASGKWVPNRWISNGRWWYRYGDGSYPASKFDVINGSTYYFDKSGYMVTGWKSIESNWYYFNASGCMVTNTWVGDYYLDFDGKMAISQWINDRYVGQDGAWDKSKELYVIEQDSLGTRFVNQRTLEYEKDGWIKIKSGSYYVDSNGYALVGTQILEDKTYHFDEIGKLITGWYMENEHTYWLDTNGQKVSGWKFINSIWYYFDSNTFEMACSGWQQVGSGMYYFLSDGTMKQDWLLLNGSDWYYLGQDGARKTGLVTLDSNSFYFYVENDPNGGSVGLMAANRTITLGSKTLYIDGSGYIYRSDISNIPYLSQVDYRWRNTSIGYSTIGSSGCLPSTAAMIINYYKGTNYTPVDIARQLYSAGYMNTPTYFGSTSDSYKVVQDNYGLSYQNNLSYSQLIGCLKGGKLVAAAVGKGDFVYGYGITHVILLAGYNNGYVYVYDPLDPYKNGYYSIDSIWNQQSSDYGDLQNGGPFFAF</sequence>
<evidence type="ECO:0000313" key="6">
    <source>
        <dbReference type="Proteomes" id="UP000004315"/>
    </source>
</evidence>
<keyword evidence="1" id="KW-0677">Repeat</keyword>
<dbReference type="HOGENOM" id="CLU_323598_0_0_9"/>